<feature type="domain" description="Glucose-methanol-choline oxidoreductase N-terminal" evidence="5">
    <location>
        <begin position="7"/>
        <end position="145"/>
    </location>
</feature>
<protein>
    <recommendedName>
        <fullName evidence="5">Glucose-methanol-choline oxidoreductase N-terminal domain-containing protein</fullName>
    </recommendedName>
</protein>
<dbReference type="PANTHER" id="PTHR11552">
    <property type="entry name" value="GLUCOSE-METHANOL-CHOLINE GMC OXIDOREDUCTASE"/>
    <property type="match status" value="1"/>
</dbReference>
<evidence type="ECO:0000256" key="4">
    <source>
        <dbReference type="ARBA" id="ARBA00022827"/>
    </source>
</evidence>
<name>A0A382TBM6_9ZZZZ</name>
<evidence type="ECO:0000256" key="2">
    <source>
        <dbReference type="ARBA" id="ARBA00010790"/>
    </source>
</evidence>
<dbReference type="GO" id="GO:0050660">
    <property type="term" value="F:flavin adenine dinucleotide binding"/>
    <property type="evidence" value="ECO:0007669"/>
    <property type="project" value="InterPro"/>
</dbReference>
<dbReference type="Gene3D" id="3.30.560.10">
    <property type="entry name" value="Glucose Oxidase, domain 3"/>
    <property type="match status" value="1"/>
</dbReference>
<evidence type="ECO:0000256" key="3">
    <source>
        <dbReference type="ARBA" id="ARBA00022630"/>
    </source>
</evidence>
<dbReference type="SUPFAM" id="SSF51905">
    <property type="entry name" value="FAD/NAD(P)-binding domain"/>
    <property type="match status" value="1"/>
</dbReference>
<accession>A0A382TBM6</accession>
<comment type="cofactor">
    <cofactor evidence="1">
        <name>FAD</name>
        <dbReference type="ChEBI" id="CHEBI:57692"/>
    </cofactor>
</comment>
<gene>
    <name evidence="6" type="ORF">METZ01_LOCUS372046</name>
</gene>
<dbReference type="Gene3D" id="3.50.50.60">
    <property type="entry name" value="FAD/NAD(P)-binding domain"/>
    <property type="match status" value="1"/>
</dbReference>
<evidence type="ECO:0000259" key="5">
    <source>
        <dbReference type="Pfam" id="PF00732"/>
    </source>
</evidence>
<proteinExistence type="inferred from homology"/>
<dbReference type="PANTHER" id="PTHR11552:SF147">
    <property type="entry name" value="CHOLINE DEHYDROGENASE, MITOCHONDRIAL"/>
    <property type="match status" value="1"/>
</dbReference>
<organism evidence="6">
    <name type="scientific">marine metagenome</name>
    <dbReference type="NCBI Taxonomy" id="408172"/>
    <lineage>
        <taxon>unclassified sequences</taxon>
        <taxon>metagenomes</taxon>
        <taxon>ecological metagenomes</taxon>
    </lineage>
</organism>
<comment type="similarity">
    <text evidence="2">Belongs to the GMC oxidoreductase family.</text>
</comment>
<sequence>MRQATQFDYVIVGAGSAGCVLAARLSEDSSTRVALIEAGGPADNPAIADPARWPFLAGASFDWNYRTRAQPQTAGRGHDWPRGKVIGGTSCVNAMAHVRGHPTDFDQWVEDGCAAWGYENLLPYFIRSETSSFAASPYHGTMGPISLLTPDQPNPLTRSFMA</sequence>
<dbReference type="EMBL" id="UINC01135190">
    <property type="protein sequence ID" value="SVD19192.1"/>
    <property type="molecule type" value="Genomic_DNA"/>
</dbReference>
<evidence type="ECO:0000313" key="6">
    <source>
        <dbReference type="EMBL" id="SVD19192.1"/>
    </source>
</evidence>
<dbReference type="PROSITE" id="PS51257">
    <property type="entry name" value="PROKAR_LIPOPROTEIN"/>
    <property type="match status" value="1"/>
</dbReference>
<dbReference type="InterPro" id="IPR000172">
    <property type="entry name" value="GMC_OxRdtase_N"/>
</dbReference>
<evidence type="ECO:0000256" key="1">
    <source>
        <dbReference type="ARBA" id="ARBA00001974"/>
    </source>
</evidence>
<dbReference type="AlphaFoldDB" id="A0A382TBM6"/>
<keyword evidence="3" id="KW-0285">Flavoprotein</keyword>
<dbReference type="InterPro" id="IPR036188">
    <property type="entry name" value="FAD/NAD-bd_sf"/>
</dbReference>
<dbReference type="GO" id="GO:0016614">
    <property type="term" value="F:oxidoreductase activity, acting on CH-OH group of donors"/>
    <property type="evidence" value="ECO:0007669"/>
    <property type="project" value="InterPro"/>
</dbReference>
<keyword evidence="4" id="KW-0274">FAD</keyword>
<dbReference type="Pfam" id="PF00732">
    <property type="entry name" value="GMC_oxred_N"/>
    <property type="match status" value="1"/>
</dbReference>
<dbReference type="InterPro" id="IPR012132">
    <property type="entry name" value="GMC_OxRdtase"/>
</dbReference>
<feature type="non-terminal residue" evidence="6">
    <location>
        <position position="162"/>
    </location>
</feature>
<reference evidence="6" key="1">
    <citation type="submission" date="2018-05" db="EMBL/GenBank/DDBJ databases">
        <authorList>
            <person name="Lanie J.A."/>
            <person name="Ng W.-L."/>
            <person name="Kazmierczak K.M."/>
            <person name="Andrzejewski T.M."/>
            <person name="Davidsen T.M."/>
            <person name="Wayne K.J."/>
            <person name="Tettelin H."/>
            <person name="Glass J.I."/>
            <person name="Rusch D."/>
            <person name="Podicherti R."/>
            <person name="Tsui H.-C.T."/>
            <person name="Winkler M.E."/>
        </authorList>
    </citation>
    <scope>NUCLEOTIDE SEQUENCE</scope>
</reference>